<dbReference type="GO" id="GO:0000454">
    <property type="term" value="P:snoRNA guided rRNA pseudouridine synthesis"/>
    <property type="evidence" value="ECO:0000318"/>
    <property type="project" value="GO_Central"/>
</dbReference>
<dbReference type="InParanoid" id="Q0UH52"/>
<protein>
    <recommendedName>
        <fullName evidence="2">DUF8021 domain-containing protein</fullName>
    </recommendedName>
</protein>
<name>Q0UH52_PHANO</name>
<gene>
    <name evidence="3" type="ORF">SNOG_08912</name>
</gene>
<dbReference type="InterPro" id="IPR058334">
    <property type="entry name" value="DUF8021"/>
</dbReference>
<evidence type="ECO:0000313" key="4">
    <source>
        <dbReference type="Proteomes" id="UP000001055"/>
    </source>
</evidence>
<evidence type="ECO:0000313" key="3">
    <source>
        <dbReference type="EMBL" id="EAT84080.2"/>
    </source>
</evidence>
<dbReference type="EMBL" id="CH445337">
    <property type="protein sequence ID" value="EAT84080.2"/>
    <property type="molecule type" value="Genomic_DNA"/>
</dbReference>
<dbReference type="GO" id="GO:0031429">
    <property type="term" value="C:box H/ACA snoRNP complex"/>
    <property type="evidence" value="ECO:0000318"/>
    <property type="project" value="GO_Central"/>
</dbReference>
<reference evidence="4" key="1">
    <citation type="journal article" date="2007" name="Plant Cell">
        <title>Dothideomycete-plant interactions illuminated by genome sequencing and EST analysis of the wheat pathogen Stagonospora nodorum.</title>
        <authorList>
            <person name="Hane J.K."/>
            <person name="Lowe R.G."/>
            <person name="Solomon P.S."/>
            <person name="Tan K.C."/>
            <person name="Schoch C.L."/>
            <person name="Spatafora J.W."/>
            <person name="Crous P.W."/>
            <person name="Kodira C."/>
            <person name="Birren B.W."/>
            <person name="Galagan J.E."/>
            <person name="Torriani S.F."/>
            <person name="McDonald B.A."/>
            <person name="Oliver R.P."/>
        </authorList>
    </citation>
    <scope>NUCLEOTIDE SEQUENCE [LARGE SCALE GENOMIC DNA]</scope>
    <source>
        <strain evidence="4">SN15 / ATCC MYA-4574 / FGSC 10173</strain>
    </source>
</reference>
<organism evidence="3 4">
    <name type="scientific">Phaeosphaeria nodorum (strain SN15 / ATCC MYA-4574 / FGSC 10173)</name>
    <name type="common">Glume blotch fungus</name>
    <name type="synonym">Parastagonospora nodorum</name>
    <dbReference type="NCBI Taxonomy" id="321614"/>
    <lineage>
        <taxon>Eukaryota</taxon>
        <taxon>Fungi</taxon>
        <taxon>Dikarya</taxon>
        <taxon>Ascomycota</taxon>
        <taxon>Pezizomycotina</taxon>
        <taxon>Dothideomycetes</taxon>
        <taxon>Pleosporomycetidae</taxon>
        <taxon>Pleosporales</taxon>
        <taxon>Pleosporineae</taxon>
        <taxon>Phaeosphaeriaceae</taxon>
        <taxon>Parastagonospora</taxon>
    </lineage>
</organism>
<evidence type="ECO:0000256" key="1">
    <source>
        <dbReference type="SAM" id="SignalP"/>
    </source>
</evidence>
<feature type="domain" description="DUF8021" evidence="2">
    <location>
        <begin position="147"/>
        <end position="255"/>
    </location>
</feature>
<dbReference type="STRING" id="321614.Q0UH52"/>
<proteinExistence type="predicted"/>
<evidence type="ECO:0000259" key="2">
    <source>
        <dbReference type="Pfam" id="PF26061"/>
    </source>
</evidence>
<sequence length="289" mass="31580">MILAILAFLSLGVRVSGTCNRTVLQNAVTTYLAAQAVGQPGLLPRTTNATYAENEVVTDITRGILGQAIIIDLSRSLLDTTECSTFTEISAATSSHPYVIDTRMLVSGDKITAIQSVIADAGDWVFNATGHLYWSKKESWNLIPEAKRDSRTTIRAAADAYLDSWADGKVKAPYGAPCARLEGGSYTDTKNTSTNTCFMPEFPKPFAGAGNRRYVIDEEMGAVGIFNNFPFIDMTRPDGTPSTNMIRVEGGKIRLCDEELWALKDVLEDERFARVMNFRTQGLAIATRA</sequence>
<dbReference type="GO" id="GO:0034513">
    <property type="term" value="F:box H/ACA snoRNA binding"/>
    <property type="evidence" value="ECO:0000318"/>
    <property type="project" value="GO_Central"/>
</dbReference>
<feature type="signal peptide" evidence="1">
    <location>
        <begin position="1"/>
        <end position="17"/>
    </location>
</feature>
<feature type="chain" id="PRO_5004177974" description="DUF8021 domain-containing protein" evidence="1">
    <location>
        <begin position="18"/>
        <end position="289"/>
    </location>
</feature>
<dbReference type="AlphaFoldDB" id="Q0UH52"/>
<dbReference type="KEGG" id="pno:SNOG_08912"/>
<dbReference type="RefSeq" id="XP_001799216.1">
    <property type="nucleotide sequence ID" value="XM_001799164.1"/>
</dbReference>
<dbReference type="Pfam" id="PF26061">
    <property type="entry name" value="DUF8021"/>
    <property type="match status" value="1"/>
</dbReference>
<dbReference type="Proteomes" id="UP000001055">
    <property type="component" value="Unassembled WGS sequence"/>
</dbReference>
<accession>Q0UH52</accession>
<dbReference type="GeneID" id="5976115"/>
<keyword evidence="1" id="KW-0732">Signal</keyword>
<dbReference type="VEuPathDB" id="FungiDB:JI435_089120"/>